<dbReference type="Proteomes" id="UP001165060">
    <property type="component" value="Unassembled WGS sequence"/>
</dbReference>
<comment type="similarity">
    <text evidence="1">Belongs to the BROX family.</text>
</comment>
<evidence type="ECO:0000256" key="2">
    <source>
        <dbReference type="SAM" id="MobiDB-lite"/>
    </source>
</evidence>
<name>A0ABQ6N328_9STRA</name>
<accession>A0ABQ6N328</accession>
<evidence type="ECO:0000313" key="4">
    <source>
        <dbReference type="EMBL" id="GMI39097.1"/>
    </source>
</evidence>
<feature type="region of interest" description="Disordered" evidence="2">
    <location>
        <begin position="413"/>
        <end position="454"/>
    </location>
</feature>
<dbReference type="PANTHER" id="PTHR23032:SF13">
    <property type="entry name" value="BRO1 DOMAIN-CONTAINING PROTEIN BROX"/>
    <property type="match status" value="1"/>
</dbReference>
<evidence type="ECO:0000313" key="5">
    <source>
        <dbReference type="Proteomes" id="UP001165060"/>
    </source>
</evidence>
<organism evidence="4 5">
    <name type="scientific">Tetraparma gracilis</name>
    <dbReference type="NCBI Taxonomy" id="2962635"/>
    <lineage>
        <taxon>Eukaryota</taxon>
        <taxon>Sar</taxon>
        <taxon>Stramenopiles</taxon>
        <taxon>Ochrophyta</taxon>
        <taxon>Bolidophyceae</taxon>
        <taxon>Parmales</taxon>
        <taxon>Triparmaceae</taxon>
        <taxon>Tetraparma</taxon>
    </lineage>
</organism>
<evidence type="ECO:0000256" key="1">
    <source>
        <dbReference type="ARBA" id="ARBA00008901"/>
    </source>
</evidence>
<keyword evidence="5" id="KW-1185">Reference proteome</keyword>
<dbReference type="InterPro" id="IPR038499">
    <property type="entry name" value="BRO1_sf"/>
</dbReference>
<protein>
    <recommendedName>
        <fullName evidence="3">BRO1 domain-containing protein</fullName>
    </recommendedName>
</protein>
<feature type="domain" description="BRO1" evidence="3">
    <location>
        <begin position="52"/>
        <end position="395"/>
    </location>
</feature>
<dbReference type="InterPro" id="IPR038898">
    <property type="entry name" value="BROX"/>
</dbReference>
<evidence type="ECO:0000259" key="3">
    <source>
        <dbReference type="Pfam" id="PF03097"/>
    </source>
</evidence>
<dbReference type="Pfam" id="PF03097">
    <property type="entry name" value="BRO1"/>
    <property type="match status" value="1"/>
</dbReference>
<proteinExistence type="inferred from homology"/>
<dbReference type="Gene3D" id="1.25.40.280">
    <property type="entry name" value="alix/aip1 like domains"/>
    <property type="match status" value="1"/>
</dbReference>
<gene>
    <name evidence="4" type="ORF">TeGR_g5236</name>
</gene>
<dbReference type="EMBL" id="BRYB01003584">
    <property type="protein sequence ID" value="GMI39097.1"/>
    <property type="molecule type" value="Genomic_DNA"/>
</dbReference>
<dbReference type="InterPro" id="IPR004328">
    <property type="entry name" value="BRO1_dom"/>
</dbReference>
<reference evidence="4 5" key="1">
    <citation type="journal article" date="2023" name="Commun. Biol.">
        <title>Genome analysis of Parmales, the sister group of diatoms, reveals the evolutionary specialization of diatoms from phago-mixotrophs to photoautotrophs.</title>
        <authorList>
            <person name="Ban H."/>
            <person name="Sato S."/>
            <person name="Yoshikawa S."/>
            <person name="Yamada K."/>
            <person name="Nakamura Y."/>
            <person name="Ichinomiya M."/>
            <person name="Sato N."/>
            <person name="Blanc-Mathieu R."/>
            <person name="Endo H."/>
            <person name="Kuwata A."/>
            <person name="Ogata H."/>
        </authorList>
    </citation>
    <scope>NUCLEOTIDE SEQUENCE [LARGE SCALE GENOMIC DNA]</scope>
</reference>
<dbReference type="PANTHER" id="PTHR23032">
    <property type="entry name" value="BRO1 DOMAIN-CONTAINING PROTEIN BROX"/>
    <property type="match status" value="1"/>
</dbReference>
<comment type="caution">
    <text evidence="4">The sequence shown here is derived from an EMBL/GenBank/DDBJ whole genome shotgun (WGS) entry which is preliminary data.</text>
</comment>
<sequence>MASFDADLPPLPPSLLRLATSLHHYGPGKIENASSLSFQSSFRSAGMPHKATEALLKALDQARVDVATALQSGDCANAGAACERYLPMIRRLLLSCEVQSESAVLDKRLAFKWQGGLEGDGTGGLIGKVRESQALMYEVSMTIGTVAVASAGDACADSQKGQFPSACSKFKTAAAVMKHLAEKHLPQWVALGSSTSEADLPAECVRAVAEGFVSMFLAHAQQMAIAKALQEPAAKVNMSVLAKLTKGVQETVDGFVSQLRANAGMHFCRLPGPYLSYITFQSALQDALSLYFQARLTWAAGKERGLALSMMNAARAGLSVRASVTSKGIPEAINSSNSPLYVLRGELEEFGAHVDQIRAAWLKDINTVYFEKVPDTPPVGKLLSKGLLMMKVEPWTGNDFIDLEPVTLAVLDQSGGGSASAPAEEGKSEAKGIERSDSDLARELQEKLNAGEDI</sequence>
<feature type="compositionally biased region" description="Basic and acidic residues" evidence="2">
    <location>
        <begin position="424"/>
        <end position="454"/>
    </location>
</feature>